<dbReference type="EMBL" id="CM039435">
    <property type="protein sequence ID" value="KAI4316642.1"/>
    <property type="molecule type" value="Genomic_DNA"/>
</dbReference>
<organism evidence="1 2">
    <name type="scientific">Bauhinia variegata</name>
    <name type="common">Purple orchid tree</name>
    <name type="synonym">Phanera variegata</name>
    <dbReference type="NCBI Taxonomy" id="167791"/>
    <lineage>
        <taxon>Eukaryota</taxon>
        <taxon>Viridiplantae</taxon>
        <taxon>Streptophyta</taxon>
        <taxon>Embryophyta</taxon>
        <taxon>Tracheophyta</taxon>
        <taxon>Spermatophyta</taxon>
        <taxon>Magnoliopsida</taxon>
        <taxon>eudicotyledons</taxon>
        <taxon>Gunneridae</taxon>
        <taxon>Pentapetalae</taxon>
        <taxon>rosids</taxon>
        <taxon>fabids</taxon>
        <taxon>Fabales</taxon>
        <taxon>Fabaceae</taxon>
        <taxon>Cercidoideae</taxon>
        <taxon>Cercideae</taxon>
        <taxon>Bauhiniinae</taxon>
        <taxon>Bauhinia</taxon>
    </lineage>
</organism>
<comment type="caution">
    <text evidence="1">The sequence shown here is derived from an EMBL/GenBank/DDBJ whole genome shotgun (WGS) entry which is preliminary data.</text>
</comment>
<name>A0ACB9LY16_BAUVA</name>
<evidence type="ECO:0000313" key="1">
    <source>
        <dbReference type="EMBL" id="KAI4316642.1"/>
    </source>
</evidence>
<gene>
    <name evidence="1" type="ORF">L6164_024603</name>
</gene>
<sequence length="357" mass="40965">MAYLAMSQPNDPEFPSLGIFNCMATLIQKGINDRNWLLNHQNIYIPYYAAHIIGSYTTDNEDFAQIAVQSGVIPTPMELLRGKLTWVEQRVVIRALGHLASYESTFTAVAEYEQDVVKCAMNLASTCLDVVYADFVGVSDANKRPKYHRYLLTRGIEDLEMENRKAEEWASQLQCWSLYILNCFACKERSLNLICKTEFLGDLRDMWGGPVNHTSLGKELLNCQKTLGNLSRSSDDWQDMGIDCLILLLKDPDTRYKVIDIATSFLADLVELRNLEDRSDVGETITKVLLLEYKHGKFKFNKEKVEKPLQEILDLKVQRRNKEKLMSEEKLQERRVLVSLIEQEANHMLLLGEVEEA</sequence>
<keyword evidence="2" id="KW-1185">Reference proteome</keyword>
<reference evidence="1 2" key="1">
    <citation type="journal article" date="2022" name="DNA Res.">
        <title>Chromosomal-level genome assembly of the orchid tree Bauhinia variegata (Leguminosae; Cercidoideae) supports the allotetraploid origin hypothesis of Bauhinia.</title>
        <authorList>
            <person name="Zhong Y."/>
            <person name="Chen Y."/>
            <person name="Zheng D."/>
            <person name="Pang J."/>
            <person name="Liu Y."/>
            <person name="Luo S."/>
            <person name="Meng S."/>
            <person name="Qian L."/>
            <person name="Wei D."/>
            <person name="Dai S."/>
            <person name="Zhou R."/>
        </authorList>
    </citation>
    <scope>NUCLEOTIDE SEQUENCE [LARGE SCALE GENOMIC DNA]</scope>
    <source>
        <strain evidence="1">BV-YZ2020</strain>
    </source>
</reference>
<protein>
    <submittedName>
        <fullName evidence="1">Uncharacterized protein</fullName>
    </submittedName>
</protein>
<evidence type="ECO:0000313" key="2">
    <source>
        <dbReference type="Proteomes" id="UP000828941"/>
    </source>
</evidence>
<accession>A0ACB9LY16</accession>
<proteinExistence type="predicted"/>
<dbReference type="Proteomes" id="UP000828941">
    <property type="component" value="Chromosome 10"/>
</dbReference>